<dbReference type="Pfam" id="PF08240">
    <property type="entry name" value="ADH_N"/>
    <property type="match status" value="1"/>
</dbReference>
<keyword evidence="4" id="KW-0862">Zinc</keyword>
<dbReference type="InterPro" id="IPR011032">
    <property type="entry name" value="GroES-like_sf"/>
</dbReference>
<dbReference type="AlphaFoldDB" id="A0A517YVJ2"/>
<evidence type="ECO:0000256" key="4">
    <source>
        <dbReference type="ARBA" id="ARBA00022833"/>
    </source>
</evidence>
<organism evidence="8 9">
    <name type="scientific">Poriferisphaera corsica</name>
    <dbReference type="NCBI Taxonomy" id="2528020"/>
    <lineage>
        <taxon>Bacteria</taxon>
        <taxon>Pseudomonadati</taxon>
        <taxon>Planctomycetota</taxon>
        <taxon>Phycisphaerae</taxon>
        <taxon>Phycisphaerales</taxon>
        <taxon>Phycisphaeraceae</taxon>
        <taxon>Poriferisphaera</taxon>
    </lineage>
</organism>
<dbReference type="CDD" id="cd08242">
    <property type="entry name" value="MDR_like"/>
    <property type="match status" value="1"/>
</dbReference>
<name>A0A517YVJ2_9BACT</name>
<dbReference type="InterPro" id="IPR013154">
    <property type="entry name" value="ADH-like_N"/>
</dbReference>
<dbReference type="SUPFAM" id="SSF51735">
    <property type="entry name" value="NAD(P)-binding Rossmann-fold domains"/>
    <property type="match status" value="1"/>
</dbReference>
<protein>
    <submittedName>
        <fullName evidence="8">2-deoxy-scyllo-inosamine dehydrogenase</fullName>
        <ecNumber evidence="8">1.1.1.329</ecNumber>
    </submittedName>
</protein>
<evidence type="ECO:0000256" key="3">
    <source>
        <dbReference type="ARBA" id="ARBA00022723"/>
    </source>
</evidence>
<feature type="domain" description="Alcohol dehydrogenase-like N-terminal" evidence="7">
    <location>
        <begin position="24"/>
        <end position="131"/>
    </location>
</feature>
<keyword evidence="5 8" id="KW-0560">Oxidoreductase</keyword>
<dbReference type="PANTHER" id="PTHR43350:SF2">
    <property type="entry name" value="GROES-LIKE ZINC-BINDING ALCOHOL DEHYDROGENASE FAMILY PROTEIN"/>
    <property type="match status" value="1"/>
</dbReference>
<dbReference type="EC" id="1.1.1.329" evidence="8"/>
<evidence type="ECO:0000313" key="8">
    <source>
        <dbReference type="EMBL" id="QDU34244.1"/>
    </source>
</evidence>
<dbReference type="GO" id="GO:0046872">
    <property type="term" value="F:metal ion binding"/>
    <property type="evidence" value="ECO:0007669"/>
    <property type="project" value="UniProtKB-KW"/>
</dbReference>
<proteinExistence type="inferred from homology"/>
<dbReference type="InterPro" id="IPR013149">
    <property type="entry name" value="ADH-like_C"/>
</dbReference>
<dbReference type="RefSeq" id="WP_200761176.1">
    <property type="nucleotide sequence ID" value="NZ_CP036425.1"/>
</dbReference>
<keyword evidence="3" id="KW-0479">Metal-binding</keyword>
<feature type="domain" description="Alcohol dehydrogenase-like C-terminal" evidence="6">
    <location>
        <begin position="170"/>
        <end position="284"/>
    </location>
</feature>
<dbReference type="PANTHER" id="PTHR43350">
    <property type="entry name" value="NAD-DEPENDENT ALCOHOL DEHYDROGENASE"/>
    <property type="match status" value="1"/>
</dbReference>
<comment type="similarity">
    <text evidence="2">Belongs to the zinc-containing alcohol dehydrogenase family.</text>
</comment>
<dbReference type="GO" id="GO:0016491">
    <property type="term" value="F:oxidoreductase activity"/>
    <property type="evidence" value="ECO:0007669"/>
    <property type="project" value="UniProtKB-KW"/>
</dbReference>
<dbReference type="KEGG" id="pcor:KS4_23090"/>
<reference evidence="8 9" key="1">
    <citation type="submission" date="2019-02" db="EMBL/GenBank/DDBJ databases">
        <title>Deep-cultivation of Planctomycetes and their phenomic and genomic characterization uncovers novel biology.</title>
        <authorList>
            <person name="Wiegand S."/>
            <person name="Jogler M."/>
            <person name="Boedeker C."/>
            <person name="Pinto D."/>
            <person name="Vollmers J."/>
            <person name="Rivas-Marin E."/>
            <person name="Kohn T."/>
            <person name="Peeters S.H."/>
            <person name="Heuer A."/>
            <person name="Rast P."/>
            <person name="Oberbeckmann S."/>
            <person name="Bunk B."/>
            <person name="Jeske O."/>
            <person name="Meyerdierks A."/>
            <person name="Storesund J.E."/>
            <person name="Kallscheuer N."/>
            <person name="Luecker S."/>
            <person name="Lage O.M."/>
            <person name="Pohl T."/>
            <person name="Merkel B.J."/>
            <person name="Hornburger P."/>
            <person name="Mueller R.-W."/>
            <person name="Bruemmer F."/>
            <person name="Labrenz M."/>
            <person name="Spormann A.M."/>
            <person name="Op den Camp H."/>
            <person name="Overmann J."/>
            <person name="Amann R."/>
            <person name="Jetten M.S.M."/>
            <person name="Mascher T."/>
            <person name="Medema M.H."/>
            <person name="Devos D.P."/>
            <person name="Kaster A.-K."/>
            <person name="Ovreas L."/>
            <person name="Rohde M."/>
            <person name="Galperin M.Y."/>
            <person name="Jogler C."/>
        </authorList>
    </citation>
    <scope>NUCLEOTIDE SEQUENCE [LARGE SCALE GENOMIC DNA]</scope>
    <source>
        <strain evidence="8 9">KS4</strain>
    </source>
</reference>
<sequence>MQALVFDGNGLKYEANYADPKPAAGEALIRPTRLGVCSTDIELCKGYMGYSGVLGHEFVGVVEAVGNKEDKHWVGKRVVGTINCVCGQCDMCKAGLREHCRDRTVLGIMNRDGCFSDQFCLPVMNLLEVPENVDDDHAVFTEPLAAAYQILQQLTIEGRPFVTVLGDGRLGLLCAQVLSQLNATVRCIGKHPEKLSLCEKWGVKHRLLQDVGLRMDQDIVVDCTGSHEGMKVAMGMVRPRGTIVLKTTVAPRHDDLQVSNGFEELDLSPVVINEIKVIGSRCGPFPIALDALSAEKVDVVSLISRRMKLSDGEAAIVAAKSGAIKVLLEP</sequence>
<evidence type="ECO:0000256" key="1">
    <source>
        <dbReference type="ARBA" id="ARBA00001947"/>
    </source>
</evidence>
<dbReference type="Pfam" id="PF00107">
    <property type="entry name" value="ADH_zinc_N"/>
    <property type="match status" value="1"/>
</dbReference>
<dbReference type="InterPro" id="IPR036291">
    <property type="entry name" value="NAD(P)-bd_dom_sf"/>
</dbReference>
<dbReference type="Gene3D" id="3.90.180.10">
    <property type="entry name" value="Medium-chain alcohol dehydrogenases, catalytic domain"/>
    <property type="match status" value="1"/>
</dbReference>
<dbReference type="Proteomes" id="UP000317369">
    <property type="component" value="Chromosome"/>
</dbReference>
<gene>
    <name evidence="8" type="primary">neoA</name>
    <name evidence="8" type="ORF">KS4_23090</name>
</gene>
<evidence type="ECO:0000259" key="7">
    <source>
        <dbReference type="Pfam" id="PF08240"/>
    </source>
</evidence>
<keyword evidence="9" id="KW-1185">Reference proteome</keyword>
<evidence type="ECO:0000313" key="9">
    <source>
        <dbReference type="Proteomes" id="UP000317369"/>
    </source>
</evidence>
<dbReference type="EMBL" id="CP036425">
    <property type="protein sequence ID" value="QDU34244.1"/>
    <property type="molecule type" value="Genomic_DNA"/>
</dbReference>
<accession>A0A517YVJ2</accession>
<dbReference type="Gene3D" id="3.40.50.720">
    <property type="entry name" value="NAD(P)-binding Rossmann-like Domain"/>
    <property type="match status" value="1"/>
</dbReference>
<comment type="cofactor">
    <cofactor evidence="1">
        <name>Zn(2+)</name>
        <dbReference type="ChEBI" id="CHEBI:29105"/>
    </cofactor>
</comment>
<evidence type="ECO:0000259" key="6">
    <source>
        <dbReference type="Pfam" id="PF00107"/>
    </source>
</evidence>
<evidence type="ECO:0000256" key="5">
    <source>
        <dbReference type="ARBA" id="ARBA00023002"/>
    </source>
</evidence>
<evidence type="ECO:0000256" key="2">
    <source>
        <dbReference type="ARBA" id="ARBA00008072"/>
    </source>
</evidence>
<dbReference type="SUPFAM" id="SSF50129">
    <property type="entry name" value="GroES-like"/>
    <property type="match status" value="1"/>
</dbReference>